<dbReference type="GO" id="GO:0016705">
    <property type="term" value="F:oxidoreductase activity, acting on paired donors, with incorporation or reduction of molecular oxygen"/>
    <property type="evidence" value="ECO:0007669"/>
    <property type="project" value="InterPro"/>
</dbReference>
<dbReference type="GO" id="GO:0020037">
    <property type="term" value="F:heme binding"/>
    <property type="evidence" value="ECO:0007669"/>
    <property type="project" value="InterPro"/>
</dbReference>
<dbReference type="InterPro" id="IPR017972">
    <property type="entry name" value="Cyt_P450_CS"/>
</dbReference>
<sequence length="517" mass="59703">MSEQTYTIKMAIFAYLEFLILPVIILFFIVLRCYSRKNKDLPWNWPIIGMLPMILTNWHRLADRCTEILESSGGTFTLKGFWFVNMDLIITSDPANVHHILSSNFSMYPKGVEWKKRFDVFGSGLINSDFEEWKNRKVFFRGYLSHQRFHELLPKIFEDSMKNKLIPSLEHVSKQDIPVDFASLLKGHIFYISCRFATGCDACSSFPVSFHENIFPNAIANACEAIFARHLFPESIWKLQKWLGIGKEGKLRDARITIDNVLAEQISLKRKEMSDRMAEEDIDFNALELHLIGHRLLGPLSVSNSLIRDNMLALMFGTQDTTSTALSWFFWLLSRHPAVENRIREEIQEYFPENGETKWLAYGAKELDKLVYLHAALCETLRLFPPVPFQTRTPLQNDTLPSGYRVNQGQNILICTYAMGRMTSVWGEDCREFNPERWITHDGGIKHEPAHKFFAFNAGPRICPGKDLGFTLMKAIASTIIHNYHVQVVENHVVTPKSSIILHMKHGLMVTVKKRWP</sequence>
<comment type="similarity">
    <text evidence="2 9">Belongs to the cytochrome P450 family.</text>
</comment>
<dbReference type="STRING" id="3641.A0A061FI93"/>
<evidence type="ECO:0000256" key="9">
    <source>
        <dbReference type="RuleBase" id="RU000461"/>
    </source>
</evidence>
<keyword evidence="7 9" id="KW-0503">Monooxygenase</keyword>
<dbReference type="PRINTS" id="PR00385">
    <property type="entry name" value="P450"/>
</dbReference>
<keyword evidence="12" id="KW-1185">Reference proteome</keyword>
<keyword evidence="6 8" id="KW-0408">Iron</keyword>
<comment type="cofactor">
    <cofactor evidence="1 8">
        <name>heme</name>
        <dbReference type="ChEBI" id="CHEBI:30413"/>
    </cofactor>
</comment>
<name>A0A061FI93_THECC</name>
<evidence type="ECO:0000256" key="2">
    <source>
        <dbReference type="ARBA" id="ARBA00010617"/>
    </source>
</evidence>
<dbReference type="InParanoid" id="A0A061FI93"/>
<keyword evidence="3 8" id="KW-0349">Heme</keyword>
<dbReference type="InterPro" id="IPR036396">
    <property type="entry name" value="Cyt_P450_sf"/>
</dbReference>
<dbReference type="PRINTS" id="PR00463">
    <property type="entry name" value="EP450I"/>
</dbReference>
<dbReference type="EMBL" id="CM001886">
    <property type="protein sequence ID" value="EOY16781.1"/>
    <property type="molecule type" value="Genomic_DNA"/>
</dbReference>
<dbReference type="GO" id="GO:0006629">
    <property type="term" value="P:lipid metabolic process"/>
    <property type="evidence" value="ECO:0007669"/>
    <property type="project" value="UniProtKB-ARBA"/>
</dbReference>
<keyword evidence="10" id="KW-0812">Transmembrane</keyword>
<dbReference type="GO" id="GO:0005506">
    <property type="term" value="F:iron ion binding"/>
    <property type="evidence" value="ECO:0007669"/>
    <property type="project" value="InterPro"/>
</dbReference>
<evidence type="ECO:0000256" key="7">
    <source>
        <dbReference type="ARBA" id="ARBA00023033"/>
    </source>
</evidence>
<dbReference type="InterPro" id="IPR001128">
    <property type="entry name" value="Cyt_P450"/>
</dbReference>
<dbReference type="AlphaFoldDB" id="A0A061FI93"/>
<keyword evidence="5 9" id="KW-0560">Oxidoreductase</keyword>
<evidence type="ECO:0000256" key="6">
    <source>
        <dbReference type="ARBA" id="ARBA00023004"/>
    </source>
</evidence>
<gene>
    <name evidence="11" type="ORF">TCM_035655</name>
</gene>
<evidence type="ECO:0000256" key="10">
    <source>
        <dbReference type="SAM" id="Phobius"/>
    </source>
</evidence>
<feature type="binding site" description="axial binding residue" evidence="8">
    <location>
        <position position="463"/>
    </location>
    <ligand>
        <name>heme</name>
        <dbReference type="ChEBI" id="CHEBI:30413"/>
    </ligand>
    <ligandPart>
        <name>Fe</name>
        <dbReference type="ChEBI" id="CHEBI:18248"/>
    </ligandPart>
</feature>
<dbReference type="SUPFAM" id="SSF48264">
    <property type="entry name" value="Cytochrome P450"/>
    <property type="match status" value="1"/>
</dbReference>
<dbReference type="OMA" id="RKFLAFN"/>
<evidence type="ECO:0000256" key="1">
    <source>
        <dbReference type="ARBA" id="ARBA00001971"/>
    </source>
</evidence>
<evidence type="ECO:0000256" key="3">
    <source>
        <dbReference type="ARBA" id="ARBA00022617"/>
    </source>
</evidence>
<evidence type="ECO:0000256" key="5">
    <source>
        <dbReference type="ARBA" id="ARBA00023002"/>
    </source>
</evidence>
<dbReference type="GO" id="GO:0004497">
    <property type="term" value="F:monooxygenase activity"/>
    <property type="evidence" value="ECO:0007669"/>
    <property type="project" value="UniProtKB-KW"/>
</dbReference>
<dbReference type="Pfam" id="PF00067">
    <property type="entry name" value="p450"/>
    <property type="match status" value="1"/>
</dbReference>
<reference evidence="11 12" key="1">
    <citation type="journal article" date="2013" name="Genome Biol.">
        <title>The genome sequence of the most widely cultivated cacao type and its use to identify candidate genes regulating pod color.</title>
        <authorList>
            <person name="Motamayor J.C."/>
            <person name="Mockaitis K."/>
            <person name="Schmutz J."/>
            <person name="Haiminen N."/>
            <person name="Iii D.L."/>
            <person name="Cornejo O."/>
            <person name="Findley S.D."/>
            <person name="Zheng P."/>
            <person name="Utro F."/>
            <person name="Royaert S."/>
            <person name="Saski C."/>
            <person name="Jenkins J."/>
            <person name="Podicheti R."/>
            <person name="Zhao M."/>
            <person name="Scheffler B.E."/>
            <person name="Stack J.C."/>
            <person name="Feltus F.A."/>
            <person name="Mustiga G.M."/>
            <person name="Amores F."/>
            <person name="Phillips W."/>
            <person name="Marelli J.P."/>
            <person name="May G.D."/>
            <person name="Shapiro H."/>
            <person name="Ma J."/>
            <person name="Bustamante C.D."/>
            <person name="Schnell R.J."/>
            <person name="Main D."/>
            <person name="Gilbert D."/>
            <person name="Parida L."/>
            <person name="Kuhn D.N."/>
        </authorList>
    </citation>
    <scope>NUCLEOTIDE SEQUENCE [LARGE SCALE GENOMIC DNA]</scope>
    <source>
        <strain evidence="12">cv. Matina 1-6</strain>
    </source>
</reference>
<accession>A0A061FI93</accession>
<dbReference type="InterPro" id="IPR002401">
    <property type="entry name" value="Cyt_P450_E_grp-I"/>
</dbReference>
<keyword evidence="10" id="KW-0472">Membrane</keyword>
<dbReference type="PANTHER" id="PTHR24296">
    <property type="entry name" value="CYTOCHROME P450"/>
    <property type="match status" value="1"/>
</dbReference>
<protein>
    <submittedName>
        <fullName evidence="11">Cytochrome P450</fullName>
    </submittedName>
</protein>
<evidence type="ECO:0000313" key="11">
    <source>
        <dbReference type="EMBL" id="EOY16781.1"/>
    </source>
</evidence>
<dbReference type="HOGENOM" id="CLU_001570_27_2_1"/>
<evidence type="ECO:0000313" key="12">
    <source>
        <dbReference type="Proteomes" id="UP000026915"/>
    </source>
</evidence>
<evidence type="ECO:0000256" key="8">
    <source>
        <dbReference type="PIRSR" id="PIRSR602401-1"/>
    </source>
</evidence>
<organism evidence="11 12">
    <name type="scientific">Theobroma cacao</name>
    <name type="common">Cacao</name>
    <name type="synonym">Cocoa</name>
    <dbReference type="NCBI Taxonomy" id="3641"/>
    <lineage>
        <taxon>Eukaryota</taxon>
        <taxon>Viridiplantae</taxon>
        <taxon>Streptophyta</taxon>
        <taxon>Embryophyta</taxon>
        <taxon>Tracheophyta</taxon>
        <taxon>Spermatophyta</taxon>
        <taxon>Magnoliopsida</taxon>
        <taxon>eudicotyledons</taxon>
        <taxon>Gunneridae</taxon>
        <taxon>Pentapetalae</taxon>
        <taxon>rosids</taxon>
        <taxon>malvids</taxon>
        <taxon>Malvales</taxon>
        <taxon>Malvaceae</taxon>
        <taxon>Byttnerioideae</taxon>
        <taxon>Theobroma</taxon>
    </lineage>
</organism>
<keyword evidence="10" id="KW-1133">Transmembrane helix</keyword>
<dbReference type="Proteomes" id="UP000026915">
    <property type="component" value="Chromosome 8"/>
</dbReference>
<dbReference type="CDD" id="cd11064">
    <property type="entry name" value="CYP86A"/>
    <property type="match status" value="1"/>
</dbReference>
<dbReference type="Gene3D" id="1.10.630.10">
    <property type="entry name" value="Cytochrome P450"/>
    <property type="match status" value="1"/>
</dbReference>
<dbReference type="Gramene" id="EOY16781">
    <property type="protein sequence ID" value="EOY16781"/>
    <property type="gene ID" value="TCM_035655"/>
</dbReference>
<dbReference type="PROSITE" id="PS00086">
    <property type="entry name" value="CYTOCHROME_P450"/>
    <property type="match status" value="1"/>
</dbReference>
<feature type="transmembrane region" description="Helical" evidence="10">
    <location>
        <begin position="12"/>
        <end position="31"/>
    </location>
</feature>
<proteinExistence type="inferred from homology"/>
<keyword evidence="4 8" id="KW-0479">Metal-binding</keyword>
<evidence type="ECO:0000256" key="4">
    <source>
        <dbReference type="ARBA" id="ARBA00022723"/>
    </source>
</evidence>
<dbReference type="eggNOG" id="KOG0157">
    <property type="taxonomic scope" value="Eukaryota"/>
</dbReference>